<dbReference type="AlphaFoldDB" id="A0A8S9J0T5"/>
<sequence>MKTCQNQSPPSFSGRNQSRDAAELRPSEQKNQWRIRSNKTAFTRDLIEKSILADLRTKNDNCLQSI</sequence>
<feature type="compositionally biased region" description="Polar residues" evidence="1">
    <location>
        <begin position="1"/>
        <end position="16"/>
    </location>
</feature>
<proteinExistence type="predicted"/>
<name>A0A8S9J0T5_BRACR</name>
<feature type="compositionally biased region" description="Basic and acidic residues" evidence="1">
    <location>
        <begin position="17"/>
        <end position="28"/>
    </location>
</feature>
<reference evidence="2" key="1">
    <citation type="submission" date="2019-12" db="EMBL/GenBank/DDBJ databases">
        <title>Genome sequencing and annotation of Brassica cretica.</title>
        <authorList>
            <person name="Studholme D.J."/>
            <person name="Sarris P.F."/>
        </authorList>
    </citation>
    <scope>NUCLEOTIDE SEQUENCE</scope>
    <source>
        <strain evidence="2">PFS-102/07</strain>
        <tissue evidence="2">Leaf</tissue>
    </source>
</reference>
<evidence type="ECO:0000313" key="2">
    <source>
        <dbReference type="EMBL" id="KAF2575142.1"/>
    </source>
</evidence>
<protein>
    <submittedName>
        <fullName evidence="2">Uncharacterized protein</fullName>
    </submittedName>
</protein>
<gene>
    <name evidence="2" type="ORF">F2Q70_00006087</name>
</gene>
<accession>A0A8S9J0T5</accession>
<feature type="region of interest" description="Disordered" evidence="1">
    <location>
        <begin position="1"/>
        <end position="32"/>
    </location>
</feature>
<organism evidence="2">
    <name type="scientific">Brassica cretica</name>
    <name type="common">Mustard</name>
    <dbReference type="NCBI Taxonomy" id="69181"/>
    <lineage>
        <taxon>Eukaryota</taxon>
        <taxon>Viridiplantae</taxon>
        <taxon>Streptophyta</taxon>
        <taxon>Embryophyta</taxon>
        <taxon>Tracheophyta</taxon>
        <taxon>Spermatophyta</taxon>
        <taxon>Magnoliopsida</taxon>
        <taxon>eudicotyledons</taxon>
        <taxon>Gunneridae</taxon>
        <taxon>Pentapetalae</taxon>
        <taxon>rosids</taxon>
        <taxon>malvids</taxon>
        <taxon>Brassicales</taxon>
        <taxon>Brassicaceae</taxon>
        <taxon>Brassiceae</taxon>
        <taxon>Brassica</taxon>
    </lineage>
</organism>
<comment type="caution">
    <text evidence="2">The sequence shown here is derived from an EMBL/GenBank/DDBJ whole genome shotgun (WGS) entry which is preliminary data.</text>
</comment>
<evidence type="ECO:0000256" key="1">
    <source>
        <dbReference type="SAM" id="MobiDB-lite"/>
    </source>
</evidence>
<dbReference type="EMBL" id="QGKY02001015">
    <property type="protein sequence ID" value="KAF2575142.1"/>
    <property type="molecule type" value="Genomic_DNA"/>
</dbReference>